<gene>
    <name evidence="1" type="primary">lgt</name>
    <name evidence="1" type="ORF">rsdtw13_36250</name>
</gene>
<proteinExistence type="predicted"/>
<name>A0ACB5RH10_9CLOT</name>
<organism evidence="1 2">
    <name type="scientific">Inconstantimicrobium mannanitabidum</name>
    <dbReference type="NCBI Taxonomy" id="1604901"/>
    <lineage>
        <taxon>Bacteria</taxon>
        <taxon>Bacillati</taxon>
        <taxon>Bacillota</taxon>
        <taxon>Clostridia</taxon>
        <taxon>Eubacteriales</taxon>
        <taxon>Clostridiaceae</taxon>
        <taxon>Inconstantimicrobium</taxon>
    </lineage>
</organism>
<keyword evidence="2" id="KW-1185">Reference proteome</keyword>
<dbReference type="Proteomes" id="UP001058074">
    <property type="component" value="Unassembled WGS sequence"/>
</dbReference>
<accession>A0ACB5RH10</accession>
<dbReference type="EMBL" id="BROD01000001">
    <property type="protein sequence ID" value="GKX68367.1"/>
    <property type="molecule type" value="Genomic_DNA"/>
</dbReference>
<sequence length="263" mass="29317">MNPVAFKLFGLPIMWYGVLIGSGVLLALALAWYNCKKKNVDFDTITTLFLIAFPCAIVGARLYYVIFEFSRYKSFFDVINIRQGGLAIHGGIIGALLSALIYTRIKKIEFLKYADIAAPSIILAQAIGRWGNFMNSEAHGGPVSAEFISKFPGFIQKGMYIDGTYYQPTFLYESAWNIVVLIILLIILYRKKDSHKGIVIASYIGLYSVGRCVIEGLRTDSLMFYGFRVAQLVSITAALCAVVAITYIVRNEKAKKNLNNSIK</sequence>
<evidence type="ECO:0000313" key="2">
    <source>
        <dbReference type="Proteomes" id="UP001058074"/>
    </source>
</evidence>
<reference evidence="1" key="1">
    <citation type="journal article" date="2025" name="Int. J. Syst. Evol. Microbiol.">
        <title>Inconstantimicrobium mannanitabidum sp. nov., a novel member of the family Clostridiaceae isolated from anoxic soil under the treatment of reductive soil disinfestation.</title>
        <authorList>
            <person name="Ueki A."/>
            <person name="Tonouchi A."/>
            <person name="Honma S."/>
            <person name="Kaku N."/>
            <person name="Ueki K."/>
        </authorList>
    </citation>
    <scope>NUCLEOTIDE SEQUENCE</scope>
    <source>
        <strain evidence="1">TW13</strain>
    </source>
</reference>
<keyword evidence="1" id="KW-0808">Transferase</keyword>
<evidence type="ECO:0000313" key="1">
    <source>
        <dbReference type="EMBL" id="GKX68367.1"/>
    </source>
</evidence>
<protein>
    <submittedName>
        <fullName evidence="1">Prolipoprotein diacylglyceryl transferase</fullName>
    </submittedName>
</protein>
<comment type="caution">
    <text evidence="1">The sequence shown here is derived from an EMBL/GenBank/DDBJ whole genome shotgun (WGS) entry which is preliminary data.</text>
</comment>